<dbReference type="OrthoDB" id="4225609at2"/>
<dbReference type="PROSITE" id="PS51178">
    <property type="entry name" value="PASTA"/>
    <property type="match status" value="1"/>
</dbReference>
<keyword evidence="2" id="KW-1133">Transmembrane helix</keyword>
<feature type="compositionally biased region" description="Low complexity" evidence="1">
    <location>
        <begin position="8"/>
        <end position="30"/>
    </location>
</feature>
<keyword evidence="5" id="KW-1185">Reference proteome</keyword>
<feature type="region of interest" description="Disordered" evidence="1">
    <location>
        <begin position="165"/>
        <end position="200"/>
    </location>
</feature>
<dbReference type="SMART" id="SM00740">
    <property type="entry name" value="PASTA"/>
    <property type="match status" value="1"/>
</dbReference>
<dbReference type="RefSeq" id="WP_161696981.1">
    <property type="nucleotide sequence ID" value="NZ_JAAAHS010000073.1"/>
</dbReference>
<evidence type="ECO:0000256" key="1">
    <source>
        <dbReference type="SAM" id="MobiDB-lite"/>
    </source>
</evidence>
<comment type="caution">
    <text evidence="4">The sequence shown here is derived from an EMBL/GenBank/DDBJ whole genome shotgun (WGS) entry which is preliminary data.</text>
</comment>
<organism evidence="4 5">
    <name type="scientific">Streptomyces boluensis</name>
    <dbReference type="NCBI Taxonomy" id="1775135"/>
    <lineage>
        <taxon>Bacteria</taxon>
        <taxon>Bacillati</taxon>
        <taxon>Actinomycetota</taxon>
        <taxon>Actinomycetes</taxon>
        <taxon>Kitasatosporales</taxon>
        <taxon>Streptomycetaceae</taxon>
        <taxon>Streptomyces</taxon>
    </lineage>
</organism>
<dbReference type="EMBL" id="JAAAHS010000073">
    <property type="protein sequence ID" value="NBE52243.1"/>
    <property type="molecule type" value="Genomic_DNA"/>
</dbReference>
<evidence type="ECO:0000313" key="5">
    <source>
        <dbReference type="Proteomes" id="UP000598297"/>
    </source>
</evidence>
<keyword evidence="2" id="KW-0812">Transmembrane</keyword>
<feature type="non-terminal residue" evidence="4">
    <location>
        <position position="1"/>
    </location>
</feature>
<accession>A0A964UQM7</accession>
<feature type="compositionally biased region" description="Basic and acidic residues" evidence="1">
    <location>
        <begin position="86"/>
        <end position="130"/>
    </location>
</feature>
<feature type="domain" description="PASTA" evidence="3">
    <location>
        <begin position="127"/>
        <end position="195"/>
    </location>
</feature>
<evidence type="ECO:0000256" key="2">
    <source>
        <dbReference type="SAM" id="Phobius"/>
    </source>
</evidence>
<dbReference type="Proteomes" id="UP000598297">
    <property type="component" value="Unassembled WGS sequence"/>
</dbReference>
<evidence type="ECO:0000313" key="4">
    <source>
        <dbReference type="EMBL" id="NBE52243.1"/>
    </source>
</evidence>
<reference evidence="4" key="1">
    <citation type="submission" date="2020-01" db="EMBL/GenBank/DDBJ databases">
        <title>Whole-genome analyses of novel actinobacteria.</title>
        <authorList>
            <person name="Sahin N."/>
        </authorList>
    </citation>
    <scope>NUCLEOTIDE SEQUENCE</scope>
    <source>
        <strain evidence="4">YC537</strain>
    </source>
</reference>
<name>A0A964UQM7_9ACTN</name>
<proteinExistence type="predicted"/>
<dbReference type="CDD" id="cd06577">
    <property type="entry name" value="PASTA_pknB"/>
    <property type="match status" value="1"/>
</dbReference>
<gene>
    <name evidence="4" type="ORF">GUY60_12560</name>
</gene>
<protein>
    <submittedName>
        <fullName evidence="4">PASTA domain-containing protein</fullName>
    </submittedName>
</protein>
<evidence type="ECO:0000259" key="3">
    <source>
        <dbReference type="PROSITE" id="PS51178"/>
    </source>
</evidence>
<dbReference type="InterPro" id="IPR005543">
    <property type="entry name" value="PASTA_dom"/>
</dbReference>
<keyword evidence="2" id="KW-0472">Membrane</keyword>
<feature type="transmembrane region" description="Helical" evidence="2">
    <location>
        <begin position="62"/>
        <end position="83"/>
    </location>
</feature>
<sequence length="200" mass="21070">APAPTPAPGYGYPQQGGYQTPAPANFAPQQGGPGTPPPYNLHPQQANTAAGRPAGGKSNTPVIVGSIAAAVLAIGGLITAISMNGDDPKPKAKETPATEEVAGHKGPDKTKTIELTDCTDPRESFSDPSKRTLPSFEYRYIDSVKECIQKGGWKYKIITTDENTYGEGTVMKQYPEPDSDFDPDSPPTIQLEVSTGDPAQ</sequence>
<feature type="region of interest" description="Disordered" evidence="1">
    <location>
        <begin position="1"/>
        <end position="56"/>
    </location>
</feature>
<feature type="region of interest" description="Disordered" evidence="1">
    <location>
        <begin position="84"/>
        <end position="131"/>
    </location>
</feature>
<dbReference type="Pfam" id="PF03793">
    <property type="entry name" value="PASTA"/>
    <property type="match status" value="1"/>
</dbReference>
<dbReference type="Gene3D" id="3.30.10.20">
    <property type="match status" value="1"/>
</dbReference>
<dbReference type="AlphaFoldDB" id="A0A964UQM7"/>